<feature type="domain" description="Polymerase nucleotidyl transferase" evidence="1">
    <location>
        <begin position="34"/>
        <end position="79"/>
    </location>
</feature>
<evidence type="ECO:0000259" key="1">
    <source>
        <dbReference type="Pfam" id="PF01909"/>
    </source>
</evidence>
<name>A0A554WBD6_9BURK</name>
<organism evidence="2 3">
    <name type="scientific">Tepidimonas alkaliphilus</name>
    <dbReference type="NCBI Taxonomy" id="2588942"/>
    <lineage>
        <taxon>Bacteria</taxon>
        <taxon>Pseudomonadati</taxon>
        <taxon>Pseudomonadota</taxon>
        <taxon>Betaproteobacteria</taxon>
        <taxon>Burkholderiales</taxon>
        <taxon>Tepidimonas</taxon>
    </lineage>
</organism>
<evidence type="ECO:0000313" key="2">
    <source>
        <dbReference type="EMBL" id="TSE20876.1"/>
    </source>
</evidence>
<dbReference type="OrthoDB" id="9803106at2"/>
<sequence>MPAVVLTPPVRADTTLDAPTARAVHAFLARVAPRHPLQAAWVYGSRARGDHRPDSDVDVALLLPRQPRRAPVALDLADAAFDVLLEHGVRISPLPVWQDEWLQPQRHPNPALLKRIADEGRAVWPLEP</sequence>
<gene>
    <name evidence="2" type="ORF">Talka_00539</name>
</gene>
<dbReference type="Proteomes" id="UP000315736">
    <property type="component" value="Unassembled WGS sequence"/>
</dbReference>
<keyword evidence="3" id="KW-1185">Reference proteome</keyword>
<dbReference type="EMBL" id="VJNB01000002">
    <property type="protein sequence ID" value="TSE20876.1"/>
    <property type="molecule type" value="Genomic_DNA"/>
</dbReference>
<dbReference type="InterPro" id="IPR043519">
    <property type="entry name" value="NT_sf"/>
</dbReference>
<dbReference type="RefSeq" id="WP_143889583.1">
    <property type="nucleotide sequence ID" value="NZ_VJNB01000002.1"/>
</dbReference>
<dbReference type="InterPro" id="IPR002934">
    <property type="entry name" value="Polymerase_NTP_transf_dom"/>
</dbReference>
<dbReference type="GO" id="GO:0016779">
    <property type="term" value="F:nucleotidyltransferase activity"/>
    <property type="evidence" value="ECO:0007669"/>
    <property type="project" value="InterPro"/>
</dbReference>
<dbReference type="Gene3D" id="3.30.460.10">
    <property type="entry name" value="Beta Polymerase, domain 2"/>
    <property type="match status" value="1"/>
</dbReference>
<accession>A0A554WBD6</accession>
<comment type="caution">
    <text evidence="2">The sequence shown here is derived from an EMBL/GenBank/DDBJ whole genome shotgun (WGS) entry which is preliminary data.</text>
</comment>
<dbReference type="SUPFAM" id="SSF81301">
    <property type="entry name" value="Nucleotidyltransferase"/>
    <property type="match status" value="1"/>
</dbReference>
<evidence type="ECO:0000313" key="3">
    <source>
        <dbReference type="Proteomes" id="UP000315736"/>
    </source>
</evidence>
<reference evidence="2 3" key="1">
    <citation type="submission" date="2019-07" db="EMBL/GenBank/DDBJ databases">
        <title>Tepidimonas alkaliphilus YIM 72238 draft genome.</title>
        <authorList>
            <person name="Da Costa M.S."/>
            <person name="Froufe H.J.C."/>
            <person name="Egas C."/>
            <person name="Albuquerque L."/>
        </authorList>
    </citation>
    <scope>NUCLEOTIDE SEQUENCE [LARGE SCALE GENOMIC DNA]</scope>
    <source>
        <strain evidence="2 3">YIM 72238</strain>
    </source>
</reference>
<proteinExistence type="predicted"/>
<dbReference type="Pfam" id="PF01909">
    <property type="entry name" value="NTP_transf_2"/>
    <property type="match status" value="1"/>
</dbReference>
<keyword evidence="2" id="KW-0808">Transferase</keyword>
<dbReference type="AlphaFoldDB" id="A0A554WBD6"/>
<dbReference type="CDD" id="cd05403">
    <property type="entry name" value="NT_KNTase_like"/>
    <property type="match status" value="1"/>
</dbReference>
<protein>
    <submittedName>
        <fullName evidence="2">Nucleotidyltransferase domain protein</fullName>
    </submittedName>
</protein>